<gene>
    <name evidence="1" type="ordered locus">Rru_A0852</name>
</gene>
<dbReference type="STRING" id="269796.Rru_A0852"/>
<sequence length="95" mass="10579">MTEISSTTTVSRDPDLLFSAVNRELVIFQIKQGSYFSLDEIGADIWRRIEAPVTVSALCDALATDYAADRATIERDVRALFAEMIAAELIDLRQP</sequence>
<dbReference type="PhylomeDB" id="Q2RW42"/>
<organism evidence="1 2">
    <name type="scientific">Rhodospirillum rubrum (strain ATCC 11170 / ATH 1.1.1 / DSM 467 / LMG 4362 / NCIMB 8255 / S1)</name>
    <dbReference type="NCBI Taxonomy" id="269796"/>
    <lineage>
        <taxon>Bacteria</taxon>
        <taxon>Pseudomonadati</taxon>
        <taxon>Pseudomonadota</taxon>
        <taxon>Alphaproteobacteria</taxon>
        <taxon>Rhodospirillales</taxon>
        <taxon>Rhodospirillaceae</taxon>
        <taxon>Rhodospirillum</taxon>
    </lineage>
</organism>
<keyword evidence="2" id="KW-1185">Reference proteome</keyword>
<name>Q2RW42_RHORT</name>
<dbReference type="EMBL" id="CP000230">
    <property type="protein sequence ID" value="ABC21653.1"/>
    <property type="molecule type" value="Genomic_DNA"/>
</dbReference>
<evidence type="ECO:0000313" key="2">
    <source>
        <dbReference type="Proteomes" id="UP000001929"/>
    </source>
</evidence>
<evidence type="ECO:0000313" key="1">
    <source>
        <dbReference type="EMBL" id="ABC21653.1"/>
    </source>
</evidence>
<dbReference type="PATRIC" id="fig|269796.9.peg.907"/>
<dbReference type="EnsemblBacteria" id="ABC21653">
    <property type="protein sequence ID" value="ABC21653"/>
    <property type="gene ID" value="Rru_A0852"/>
</dbReference>
<dbReference type="InterPro" id="IPR008792">
    <property type="entry name" value="PQQD"/>
</dbReference>
<evidence type="ECO:0008006" key="3">
    <source>
        <dbReference type="Google" id="ProtNLM"/>
    </source>
</evidence>
<accession>Q2RW42</accession>
<dbReference type="Pfam" id="PF05402">
    <property type="entry name" value="PqqD"/>
    <property type="match status" value="1"/>
</dbReference>
<dbReference type="Proteomes" id="UP000001929">
    <property type="component" value="Chromosome"/>
</dbReference>
<dbReference type="HOGENOM" id="CLU_159325_2_3_5"/>
<proteinExistence type="predicted"/>
<dbReference type="InterPro" id="IPR041881">
    <property type="entry name" value="PqqD_sf"/>
</dbReference>
<dbReference type="AlphaFoldDB" id="Q2RW42"/>
<dbReference type="eggNOG" id="ENOG50335MC">
    <property type="taxonomic scope" value="Bacteria"/>
</dbReference>
<reference evidence="1 2" key="1">
    <citation type="journal article" date="2011" name="Stand. Genomic Sci.">
        <title>Complete genome sequence of Rhodospirillum rubrum type strain (S1).</title>
        <authorList>
            <person name="Munk A.C."/>
            <person name="Copeland A."/>
            <person name="Lucas S."/>
            <person name="Lapidus A."/>
            <person name="Del Rio T.G."/>
            <person name="Barry K."/>
            <person name="Detter J.C."/>
            <person name="Hammon N."/>
            <person name="Israni S."/>
            <person name="Pitluck S."/>
            <person name="Brettin T."/>
            <person name="Bruce D."/>
            <person name="Han C."/>
            <person name="Tapia R."/>
            <person name="Gilna P."/>
            <person name="Schmutz J."/>
            <person name="Larimer F."/>
            <person name="Land M."/>
            <person name="Kyrpides N.C."/>
            <person name="Mavromatis K."/>
            <person name="Richardson P."/>
            <person name="Rohde M."/>
            <person name="Goker M."/>
            <person name="Klenk H.P."/>
            <person name="Zhang Y."/>
            <person name="Roberts G.P."/>
            <person name="Reslewic S."/>
            <person name="Schwartz D.C."/>
        </authorList>
    </citation>
    <scope>NUCLEOTIDE SEQUENCE [LARGE SCALE GENOMIC DNA]</scope>
    <source>
        <strain evidence="2">ATCC 11170 / ATH 1.1.1 / DSM 467 / LMG 4362 / NCIMB 8255 / S1</strain>
    </source>
</reference>
<dbReference type="KEGG" id="rru:Rru_A0852"/>
<dbReference type="Gene3D" id="1.10.10.1150">
    <property type="entry name" value="Coenzyme PQQ synthesis protein D (PqqD)"/>
    <property type="match status" value="1"/>
</dbReference>
<protein>
    <recommendedName>
        <fullName evidence="3">Coenzyme PQQ synthesis D</fullName>
    </recommendedName>
</protein>
<dbReference type="RefSeq" id="WP_011388607.1">
    <property type="nucleotide sequence ID" value="NC_007643.1"/>
</dbReference>